<evidence type="ECO:0000256" key="1">
    <source>
        <dbReference type="ARBA" id="ARBA00006432"/>
    </source>
</evidence>
<dbReference type="GO" id="GO:0016874">
    <property type="term" value="F:ligase activity"/>
    <property type="evidence" value="ECO:0007669"/>
    <property type="project" value="UniProtKB-KW"/>
</dbReference>
<evidence type="ECO:0000259" key="6">
    <source>
        <dbReference type="Pfam" id="PF16177"/>
    </source>
</evidence>
<dbReference type="SUPFAM" id="SSF56801">
    <property type="entry name" value="Acetyl-CoA synthetase-like"/>
    <property type="match status" value="1"/>
</dbReference>
<proteinExistence type="inferred from homology"/>
<dbReference type="PANTHER" id="PTHR42921:SF1">
    <property type="entry name" value="ACETOACETYL-COA SYNTHETASE"/>
    <property type="match status" value="1"/>
</dbReference>
<evidence type="ECO:0000256" key="2">
    <source>
        <dbReference type="ARBA" id="ARBA00022598"/>
    </source>
</evidence>
<dbReference type="NCBIfam" id="TIGR01217">
    <property type="entry name" value="ac_ac_CoA_syn"/>
    <property type="match status" value="1"/>
</dbReference>
<dbReference type="Pfam" id="PF00501">
    <property type="entry name" value="AMP-binding"/>
    <property type="match status" value="1"/>
</dbReference>
<dbReference type="InterPro" id="IPR005914">
    <property type="entry name" value="Acac_CoA_synth"/>
</dbReference>
<evidence type="ECO:0000259" key="5">
    <source>
        <dbReference type="Pfam" id="PF00501"/>
    </source>
</evidence>
<evidence type="ECO:0000256" key="3">
    <source>
        <dbReference type="ARBA" id="ARBA00022741"/>
    </source>
</evidence>
<comment type="caution">
    <text evidence="7">The sequence shown here is derived from an EMBL/GenBank/DDBJ whole genome shotgun (WGS) entry which is preliminary data.</text>
</comment>
<accession>A0ABN1G4J4</accession>
<keyword evidence="8" id="KW-1185">Reference proteome</keyword>
<dbReference type="InterPro" id="IPR045851">
    <property type="entry name" value="AMP-bd_C_sf"/>
</dbReference>
<dbReference type="RefSeq" id="WP_343812862.1">
    <property type="nucleotide sequence ID" value="NZ_BAAADS010000015.1"/>
</dbReference>
<evidence type="ECO:0000313" key="7">
    <source>
        <dbReference type="EMBL" id="GAA0603925.1"/>
    </source>
</evidence>
<comment type="similarity">
    <text evidence="1">Belongs to the ATP-dependent AMP-binding enzyme family.</text>
</comment>
<dbReference type="NCBIfam" id="NF002937">
    <property type="entry name" value="PRK03584.1"/>
    <property type="match status" value="1"/>
</dbReference>
<organism evidence="7 8">
    <name type="scientific">Virgibacillus siamensis</name>
    <dbReference type="NCBI Taxonomy" id="480071"/>
    <lineage>
        <taxon>Bacteria</taxon>
        <taxon>Bacillati</taxon>
        <taxon>Bacillota</taxon>
        <taxon>Bacilli</taxon>
        <taxon>Bacillales</taxon>
        <taxon>Bacillaceae</taxon>
        <taxon>Virgibacillus</taxon>
    </lineage>
</organism>
<dbReference type="PROSITE" id="PS00455">
    <property type="entry name" value="AMP_BINDING"/>
    <property type="match status" value="1"/>
</dbReference>
<dbReference type="InterPro" id="IPR020845">
    <property type="entry name" value="AMP-binding_CS"/>
</dbReference>
<dbReference type="Gene3D" id="3.40.50.12780">
    <property type="entry name" value="N-terminal domain of ligase-like"/>
    <property type="match status" value="1"/>
</dbReference>
<dbReference type="Gene3D" id="3.30.300.30">
    <property type="match status" value="1"/>
</dbReference>
<keyword evidence="2 7" id="KW-0436">Ligase</keyword>
<feature type="domain" description="AMP-dependent synthetase/ligase" evidence="5">
    <location>
        <begin position="106"/>
        <end position="477"/>
    </location>
</feature>
<keyword evidence="4" id="KW-0067">ATP-binding</keyword>
<dbReference type="CDD" id="cd05943">
    <property type="entry name" value="AACS"/>
    <property type="match status" value="1"/>
</dbReference>
<name>A0ABN1G4J4_9BACI</name>
<reference evidence="7 8" key="1">
    <citation type="journal article" date="2019" name="Int. J. Syst. Evol. Microbiol.">
        <title>The Global Catalogue of Microorganisms (GCM) 10K type strain sequencing project: providing services to taxonomists for standard genome sequencing and annotation.</title>
        <authorList>
            <consortium name="The Broad Institute Genomics Platform"/>
            <consortium name="The Broad Institute Genome Sequencing Center for Infectious Disease"/>
            <person name="Wu L."/>
            <person name="Ma J."/>
        </authorList>
    </citation>
    <scope>NUCLEOTIDE SEQUENCE [LARGE SCALE GENOMIC DNA]</scope>
    <source>
        <strain evidence="7 8">JCM 15395</strain>
    </source>
</reference>
<dbReference type="InterPro" id="IPR000873">
    <property type="entry name" value="AMP-dep_synth/lig_dom"/>
</dbReference>
<dbReference type="InterPro" id="IPR032387">
    <property type="entry name" value="ACAS_N"/>
</dbReference>
<dbReference type="EMBL" id="BAAADS010000015">
    <property type="protein sequence ID" value="GAA0603925.1"/>
    <property type="molecule type" value="Genomic_DNA"/>
</dbReference>
<protein>
    <submittedName>
        <fullName evidence="7">Acetoacetate--CoA ligase</fullName>
    </submittedName>
</protein>
<sequence>MSEIQEGTLLWEPDEKRKEQSNIYNYMKWLEQHKGLKFNDYQSLWKWSTDELESFWESIWEYFDVQTKQPYKTVLTTHKMPGAKWFPEATINYTEHIFRDRDEAEPAIIHASESRETDEMTWGQLYRETAALQQTLKKLGVTKGDRVVAYAANIYETIVAFLATASIGAIWSSASPDFGTQSVIDRFKQIEPKVMITVDGYSYAGKKFDRMPVVENIQSELPTLEATIGIPFLNEEADFSSLKNAIPWKDAIESDGNPALTYEHIPFNDPLWVLFSSGTTGKPKPIVQSQGGILLEHLKALSFHADLGKGDRFFWFTTTGWMMWNFLVGGLLTGSTIILYDGNPAYPDKKMLWKFAQDTKMTTFGTSASYITACMKDENLVPGREFDLRHLENISSTGSPLPPEGFQWCYDNVKNDLWIASASGGTDVCTAFILGTPILPVYAGELQCRGLGAKIESFDDEGRPHIDEVGELVLTEPFPSMPIYFWNDEDGSRMHDSYFDMFEGIWRHGDYLKITDRHTCVIYGRSDATINRGGIRIGTSEIYRAVDHVKQVADSLIVDIPGNNGDSYTPLFVTMQDGEELTEDVQKTIKKEIREKCSPRHIPTGVYQVPELPTTLNGKKLEIPVKKILMGKPVDKVVNKGSLSNQKSLDYFIAFAEEQFERN</sequence>
<keyword evidence="3" id="KW-0547">Nucleotide-binding</keyword>
<gene>
    <name evidence="7" type="ORF">GCM10009001_21270</name>
</gene>
<dbReference type="PANTHER" id="PTHR42921">
    <property type="entry name" value="ACETOACETYL-COA SYNTHETASE"/>
    <property type="match status" value="1"/>
</dbReference>
<evidence type="ECO:0000313" key="8">
    <source>
        <dbReference type="Proteomes" id="UP001500866"/>
    </source>
</evidence>
<evidence type="ECO:0000256" key="4">
    <source>
        <dbReference type="ARBA" id="ARBA00022840"/>
    </source>
</evidence>
<dbReference type="Proteomes" id="UP001500866">
    <property type="component" value="Unassembled WGS sequence"/>
</dbReference>
<feature type="domain" description="Acetyl-coenzyme A synthetase N-terminal" evidence="6">
    <location>
        <begin position="41"/>
        <end position="96"/>
    </location>
</feature>
<dbReference type="Pfam" id="PF16177">
    <property type="entry name" value="ACAS_N"/>
    <property type="match status" value="1"/>
</dbReference>
<dbReference type="InterPro" id="IPR042099">
    <property type="entry name" value="ANL_N_sf"/>
</dbReference>